<organism evidence="1 2">
    <name type="scientific">Igneacidithiobacillus copahuensis</name>
    <dbReference type="NCBI Taxonomy" id="2724909"/>
    <lineage>
        <taxon>Bacteria</taxon>
        <taxon>Pseudomonadati</taxon>
        <taxon>Pseudomonadota</taxon>
        <taxon>Acidithiobacillia</taxon>
        <taxon>Acidithiobacillales</taxon>
        <taxon>Acidithiobacillaceae</taxon>
        <taxon>Igneacidithiobacillus</taxon>
    </lineage>
</organism>
<gene>
    <name evidence="1" type="ORF">HFQ13_09385</name>
</gene>
<evidence type="ECO:0000313" key="1">
    <source>
        <dbReference type="EMBL" id="MBU2788408.1"/>
    </source>
</evidence>
<accession>A0AAE2YR39</accession>
<comment type="caution">
    <text evidence="1">The sequence shown here is derived from an EMBL/GenBank/DDBJ whole genome shotgun (WGS) entry which is preliminary data.</text>
</comment>
<keyword evidence="2" id="KW-1185">Reference proteome</keyword>
<evidence type="ECO:0000313" key="2">
    <source>
        <dbReference type="Proteomes" id="UP001197378"/>
    </source>
</evidence>
<name>A0AAE2YR39_9PROT</name>
<reference evidence="1" key="1">
    <citation type="journal article" date="2021" name="ISME J.">
        <title>Genomic evolution of the class Acidithiobacillia: deep-branching Proteobacteria living in extreme acidic conditions.</title>
        <authorList>
            <person name="Moya-Beltran A."/>
            <person name="Beard S."/>
            <person name="Rojas-Villalobos C."/>
            <person name="Issotta F."/>
            <person name="Gallardo Y."/>
            <person name="Ulloa R."/>
            <person name="Giaveno A."/>
            <person name="Degli Esposti M."/>
            <person name="Johnson D.B."/>
            <person name="Quatrini R."/>
        </authorList>
    </citation>
    <scope>NUCLEOTIDE SEQUENCE</scope>
    <source>
        <strain evidence="1">VAN18-1</strain>
    </source>
</reference>
<dbReference type="AlphaFoldDB" id="A0AAE2YR39"/>
<dbReference type="Proteomes" id="UP001197378">
    <property type="component" value="Unassembled WGS sequence"/>
</dbReference>
<sequence>MRSKALAILNDPARSLPLLFTVYGMDSDEQISDWLAASLGDDAEMQVKRLLLEGFYHSRERDLIAYARRRILEEYPDV</sequence>
<protein>
    <submittedName>
        <fullName evidence="1">Uncharacterized protein</fullName>
    </submittedName>
</protein>
<proteinExistence type="predicted"/>
<dbReference type="RefSeq" id="WP_215885626.1">
    <property type="nucleotide sequence ID" value="NZ_JAAXYO010000147.1"/>
</dbReference>
<dbReference type="EMBL" id="JAAXYO010000147">
    <property type="protein sequence ID" value="MBU2788408.1"/>
    <property type="molecule type" value="Genomic_DNA"/>
</dbReference>